<dbReference type="PANTHER" id="PTHR44846">
    <property type="entry name" value="MANNOSYL-D-GLYCERATE TRANSPORT/METABOLISM SYSTEM REPRESSOR MNGR-RELATED"/>
    <property type="match status" value="1"/>
</dbReference>
<dbReference type="Gene3D" id="1.10.10.10">
    <property type="entry name" value="Winged helix-like DNA-binding domain superfamily/Winged helix DNA-binding domain"/>
    <property type="match status" value="1"/>
</dbReference>
<dbReference type="Pfam" id="PF07702">
    <property type="entry name" value="UTRA"/>
    <property type="match status" value="1"/>
</dbReference>
<keyword evidence="1" id="KW-0805">Transcription regulation</keyword>
<dbReference type="PANTHER" id="PTHR44846:SF17">
    <property type="entry name" value="GNTR-FAMILY TRANSCRIPTIONAL REGULATOR"/>
    <property type="match status" value="1"/>
</dbReference>
<accession>A0ABY4NLX2</accession>
<gene>
    <name evidence="5" type="ORF">L1857_00540</name>
</gene>
<dbReference type="PROSITE" id="PS50949">
    <property type="entry name" value="HTH_GNTR"/>
    <property type="match status" value="1"/>
</dbReference>
<dbReference type="InterPro" id="IPR036390">
    <property type="entry name" value="WH_DNA-bd_sf"/>
</dbReference>
<dbReference type="CDD" id="cd07377">
    <property type="entry name" value="WHTH_GntR"/>
    <property type="match status" value="1"/>
</dbReference>
<keyword evidence="3" id="KW-0804">Transcription</keyword>
<evidence type="ECO:0000313" key="6">
    <source>
        <dbReference type="Proteomes" id="UP000830158"/>
    </source>
</evidence>
<dbReference type="SUPFAM" id="SSF64288">
    <property type="entry name" value="Chorismate lyase-like"/>
    <property type="match status" value="1"/>
</dbReference>
<evidence type="ECO:0000256" key="2">
    <source>
        <dbReference type="ARBA" id="ARBA00023125"/>
    </source>
</evidence>
<keyword evidence="2" id="KW-0238">DNA-binding</keyword>
<evidence type="ECO:0000256" key="1">
    <source>
        <dbReference type="ARBA" id="ARBA00023015"/>
    </source>
</evidence>
<dbReference type="Proteomes" id="UP000830158">
    <property type="component" value="Chromosome"/>
</dbReference>
<sequence>MVDPSSGVAVYRQIAHALREKIGGGEYEPGSKLPSETQLVEQYDVSRRTVREAMRLLAADGLVTIKHGVGVFVRPPASVTRLARSRLSRAARARNEGAFLADAARQGFTPSTSVRIRFEPADARAAELLGIAEGDEVTVRDRVMRANGLIVQLAVSRLPREFTRGTVLEEVDTGKGGAYARLEEAGHVISQFMEDVGARMPTDEERTQLELPPGTPVLTVTRLAFRTDGVALEMNDIIMAADRYRLVYEWEAE</sequence>
<evidence type="ECO:0000313" key="5">
    <source>
        <dbReference type="EMBL" id="UQS21420.1"/>
    </source>
</evidence>
<dbReference type="RefSeq" id="WP_116110986.1">
    <property type="nucleotide sequence ID" value="NZ_CP091196.1"/>
</dbReference>
<feature type="domain" description="HTH gntR-type" evidence="4">
    <location>
        <begin position="8"/>
        <end position="76"/>
    </location>
</feature>
<dbReference type="PRINTS" id="PR00035">
    <property type="entry name" value="HTHGNTR"/>
</dbReference>
<protein>
    <submittedName>
        <fullName evidence="5">GntR family transcriptional regulator</fullName>
    </submittedName>
</protein>
<evidence type="ECO:0000256" key="3">
    <source>
        <dbReference type="ARBA" id="ARBA00023163"/>
    </source>
</evidence>
<dbReference type="InterPro" id="IPR028978">
    <property type="entry name" value="Chorismate_lyase_/UTRA_dom_sf"/>
</dbReference>
<dbReference type="EMBL" id="CP091196">
    <property type="protein sequence ID" value="UQS21420.1"/>
    <property type="molecule type" value="Genomic_DNA"/>
</dbReference>
<name>A0ABY4NLX2_9PSEU</name>
<evidence type="ECO:0000259" key="4">
    <source>
        <dbReference type="PROSITE" id="PS50949"/>
    </source>
</evidence>
<organism evidence="5 6">
    <name type="scientific">Amycolatopsis thermalba</name>
    <dbReference type="NCBI Taxonomy" id="944492"/>
    <lineage>
        <taxon>Bacteria</taxon>
        <taxon>Bacillati</taxon>
        <taxon>Actinomycetota</taxon>
        <taxon>Actinomycetes</taxon>
        <taxon>Pseudonocardiales</taxon>
        <taxon>Pseudonocardiaceae</taxon>
        <taxon>Amycolatopsis</taxon>
    </lineage>
</organism>
<dbReference type="Pfam" id="PF00392">
    <property type="entry name" value="GntR"/>
    <property type="match status" value="1"/>
</dbReference>
<proteinExistence type="predicted"/>
<keyword evidence="6" id="KW-1185">Reference proteome</keyword>
<dbReference type="InterPro" id="IPR050679">
    <property type="entry name" value="Bact_HTH_transcr_reg"/>
</dbReference>
<dbReference type="SMART" id="SM00345">
    <property type="entry name" value="HTH_GNTR"/>
    <property type="match status" value="1"/>
</dbReference>
<dbReference type="Gene3D" id="3.40.1410.10">
    <property type="entry name" value="Chorismate lyase-like"/>
    <property type="match status" value="1"/>
</dbReference>
<dbReference type="InterPro" id="IPR036388">
    <property type="entry name" value="WH-like_DNA-bd_sf"/>
</dbReference>
<dbReference type="SUPFAM" id="SSF46785">
    <property type="entry name" value="Winged helix' DNA-binding domain"/>
    <property type="match status" value="1"/>
</dbReference>
<reference evidence="5" key="1">
    <citation type="submission" date="2022-01" db="EMBL/GenBank/DDBJ databases">
        <title>PSI-footprinting approach for the identification of protein synthesis inhibitor producers.</title>
        <authorList>
            <person name="Handel F."/>
            <person name="Kulik A."/>
            <person name="Wex K.W."/>
            <person name="Berscheid A."/>
            <person name="Saur J.S."/>
            <person name="Winkler A."/>
            <person name="Wibberg D."/>
            <person name="Kalinowski J."/>
            <person name="Broetz-Oesterhelt H."/>
            <person name="Mast Y."/>
        </authorList>
    </citation>
    <scope>NUCLEOTIDE SEQUENCE</scope>
    <source>
        <strain evidence="5">KNN 49.3e</strain>
    </source>
</reference>
<dbReference type="InterPro" id="IPR011663">
    <property type="entry name" value="UTRA"/>
</dbReference>
<dbReference type="InterPro" id="IPR000524">
    <property type="entry name" value="Tscrpt_reg_HTH_GntR"/>
</dbReference>
<dbReference type="SMART" id="SM00866">
    <property type="entry name" value="UTRA"/>
    <property type="match status" value="1"/>
</dbReference>